<keyword evidence="1" id="KW-0472">Membrane</keyword>
<accession>A0ABP8DQF4</accession>
<gene>
    <name evidence="2" type="ORF">GCM10022255_093890</name>
</gene>
<sequence>MIDHEAALSPLLLHGNPVLLLLMLVAWFCSVLSKTLSRRVAPREENRVGVVNKVLSSGLEALAGLSVNFAAAAG</sequence>
<evidence type="ECO:0000313" key="2">
    <source>
        <dbReference type="EMBL" id="GAA4261400.1"/>
    </source>
</evidence>
<dbReference type="EMBL" id="BAABAT010000045">
    <property type="protein sequence ID" value="GAA4261400.1"/>
    <property type="molecule type" value="Genomic_DNA"/>
</dbReference>
<evidence type="ECO:0000313" key="3">
    <source>
        <dbReference type="Proteomes" id="UP001500620"/>
    </source>
</evidence>
<organism evidence="2 3">
    <name type="scientific">Dactylosporangium darangshiense</name>
    <dbReference type="NCBI Taxonomy" id="579108"/>
    <lineage>
        <taxon>Bacteria</taxon>
        <taxon>Bacillati</taxon>
        <taxon>Actinomycetota</taxon>
        <taxon>Actinomycetes</taxon>
        <taxon>Micromonosporales</taxon>
        <taxon>Micromonosporaceae</taxon>
        <taxon>Dactylosporangium</taxon>
    </lineage>
</organism>
<keyword evidence="3" id="KW-1185">Reference proteome</keyword>
<dbReference type="Proteomes" id="UP001500620">
    <property type="component" value="Unassembled WGS sequence"/>
</dbReference>
<feature type="transmembrane region" description="Helical" evidence="1">
    <location>
        <begin position="18"/>
        <end position="37"/>
    </location>
</feature>
<comment type="caution">
    <text evidence="2">The sequence shown here is derived from an EMBL/GenBank/DDBJ whole genome shotgun (WGS) entry which is preliminary data.</text>
</comment>
<proteinExistence type="predicted"/>
<protein>
    <submittedName>
        <fullName evidence="2">Uncharacterized protein</fullName>
    </submittedName>
</protein>
<keyword evidence="1" id="KW-0812">Transmembrane</keyword>
<evidence type="ECO:0000256" key="1">
    <source>
        <dbReference type="SAM" id="Phobius"/>
    </source>
</evidence>
<keyword evidence="1" id="KW-1133">Transmembrane helix</keyword>
<name>A0ABP8DQF4_9ACTN</name>
<reference evidence="3" key="1">
    <citation type="journal article" date="2019" name="Int. J. Syst. Evol. Microbiol.">
        <title>The Global Catalogue of Microorganisms (GCM) 10K type strain sequencing project: providing services to taxonomists for standard genome sequencing and annotation.</title>
        <authorList>
            <consortium name="The Broad Institute Genomics Platform"/>
            <consortium name="The Broad Institute Genome Sequencing Center for Infectious Disease"/>
            <person name="Wu L."/>
            <person name="Ma J."/>
        </authorList>
    </citation>
    <scope>NUCLEOTIDE SEQUENCE [LARGE SCALE GENOMIC DNA]</scope>
    <source>
        <strain evidence="3">JCM 17441</strain>
    </source>
</reference>
<dbReference type="RefSeq" id="WP_345138298.1">
    <property type="nucleotide sequence ID" value="NZ_BAABAT010000045.1"/>
</dbReference>